<feature type="region of interest" description="Disordered" evidence="1">
    <location>
        <begin position="1"/>
        <end position="25"/>
    </location>
</feature>
<accession>A0A803L0C1</accession>
<protein>
    <recommendedName>
        <fullName evidence="4">Gag-pol polyprotein</fullName>
    </recommendedName>
</protein>
<dbReference type="AlphaFoldDB" id="A0A803L0C1"/>
<dbReference type="PANTHER" id="PTHR33240:SF17">
    <property type="entry name" value="EUKARYOTIC PEPTIDE CHAIN RELEASE FACTOR GTP-BINDING SUBUNIT-LIKE"/>
    <property type="match status" value="1"/>
</dbReference>
<reference evidence="2" key="2">
    <citation type="submission" date="2021-03" db="UniProtKB">
        <authorList>
            <consortium name="EnsemblPlants"/>
        </authorList>
    </citation>
    <scope>IDENTIFICATION</scope>
</reference>
<keyword evidence="3" id="KW-1185">Reference proteome</keyword>
<organism evidence="2 3">
    <name type="scientific">Chenopodium quinoa</name>
    <name type="common">Quinoa</name>
    <dbReference type="NCBI Taxonomy" id="63459"/>
    <lineage>
        <taxon>Eukaryota</taxon>
        <taxon>Viridiplantae</taxon>
        <taxon>Streptophyta</taxon>
        <taxon>Embryophyta</taxon>
        <taxon>Tracheophyta</taxon>
        <taxon>Spermatophyta</taxon>
        <taxon>Magnoliopsida</taxon>
        <taxon>eudicotyledons</taxon>
        <taxon>Gunneridae</taxon>
        <taxon>Pentapetalae</taxon>
        <taxon>Caryophyllales</taxon>
        <taxon>Chenopodiaceae</taxon>
        <taxon>Chenopodioideae</taxon>
        <taxon>Atripliceae</taxon>
        <taxon>Chenopodium</taxon>
    </lineage>
</organism>
<dbReference type="Gramene" id="AUR62005104-RA">
    <property type="protein sequence ID" value="AUR62005104-RA:cds"/>
    <property type="gene ID" value="AUR62005104"/>
</dbReference>
<evidence type="ECO:0008006" key="4">
    <source>
        <dbReference type="Google" id="ProtNLM"/>
    </source>
</evidence>
<dbReference type="Proteomes" id="UP000596660">
    <property type="component" value="Unplaced"/>
</dbReference>
<feature type="compositionally biased region" description="Polar residues" evidence="1">
    <location>
        <begin position="1"/>
        <end position="10"/>
    </location>
</feature>
<dbReference type="EnsemblPlants" id="AUR62005104-RA">
    <property type="protein sequence ID" value="AUR62005104-RA:cds"/>
    <property type="gene ID" value="AUR62005104"/>
</dbReference>
<name>A0A803L0C1_CHEQI</name>
<evidence type="ECO:0000313" key="2">
    <source>
        <dbReference type="EnsemblPlants" id="AUR62005104-RA:cds"/>
    </source>
</evidence>
<reference evidence="2" key="1">
    <citation type="journal article" date="2017" name="Nature">
        <title>The genome of Chenopodium quinoa.</title>
        <authorList>
            <person name="Jarvis D.E."/>
            <person name="Ho Y.S."/>
            <person name="Lightfoot D.J."/>
            <person name="Schmoeckel S.M."/>
            <person name="Li B."/>
            <person name="Borm T.J.A."/>
            <person name="Ohyanagi H."/>
            <person name="Mineta K."/>
            <person name="Michell C.T."/>
            <person name="Saber N."/>
            <person name="Kharbatia N.M."/>
            <person name="Rupper R.R."/>
            <person name="Sharp A.R."/>
            <person name="Dally N."/>
            <person name="Boughton B.A."/>
            <person name="Woo Y.H."/>
            <person name="Gao G."/>
            <person name="Schijlen E.G.W.M."/>
            <person name="Guo X."/>
            <person name="Momin A.A."/>
            <person name="Negrao S."/>
            <person name="Al-Babili S."/>
            <person name="Gehring C."/>
            <person name="Roessner U."/>
            <person name="Jung C."/>
            <person name="Murphy K."/>
            <person name="Arold S.T."/>
            <person name="Gojobori T."/>
            <person name="van der Linden C.G."/>
            <person name="van Loo E.N."/>
            <person name="Jellen E.N."/>
            <person name="Maughan P.J."/>
            <person name="Tester M."/>
        </authorList>
    </citation>
    <scope>NUCLEOTIDE SEQUENCE [LARGE SCALE GENOMIC DNA]</scope>
    <source>
        <strain evidence="2">cv. PI 614886</strain>
    </source>
</reference>
<sequence>AKASEQSSANEPKKEKSASYTGRYESYTPLSLPRAKIYSVTKEEQSYRKPRPLPEWYQRKNKNQWCEFHESPGHNTEECIQLKDQIEDMVRKGYLKKYIADHREKKEAEKSGKDSRQDLDFPLKNIKNAEGKFSLINVISGGICSRREHKRHLRALTHQVNNADIQPPQSPVPNMTFTAADCRGVTFPHEDSLVIIATVANHDVSKVLVDGGSGANILFRKAYNQIKLKPKHLTPVPYPV</sequence>
<dbReference type="PANTHER" id="PTHR33240">
    <property type="entry name" value="OS08G0508500 PROTEIN"/>
    <property type="match status" value="1"/>
</dbReference>
<evidence type="ECO:0000313" key="3">
    <source>
        <dbReference type="Proteomes" id="UP000596660"/>
    </source>
</evidence>
<proteinExistence type="predicted"/>
<evidence type="ECO:0000256" key="1">
    <source>
        <dbReference type="SAM" id="MobiDB-lite"/>
    </source>
</evidence>